<dbReference type="InterPro" id="IPR000182">
    <property type="entry name" value="GNAT_dom"/>
</dbReference>
<dbReference type="PROSITE" id="PS51186">
    <property type="entry name" value="GNAT"/>
    <property type="match status" value="1"/>
</dbReference>
<dbReference type="GO" id="GO:0016747">
    <property type="term" value="F:acyltransferase activity, transferring groups other than amino-acyl groups"/>
    <property type="evidence" value="ECO:0007669"/>
    <property type="project" value="InterPro"/>
</dbReference>
<dbReference type="AlphaFoldDB" id="A0A919THQ3"/>
<keyword evidence="3" id="KW-1185">Reference proteome</keyword>
<dbReference type="Pfam" id="PF00583">
    <property type="entry name" value="Acetyltransf_1"/>
    <property type="match status" value="1"/>
</dbReference>
<name>A0A919THQ3_9ACTN</name>
<reference evidence="2 3" key="1">
    <citation type="submission" date="2021-03" db="EMBL/GenBank/DDBJ databases">
        <title>Whole genome shotgun sequence of Actinoplanes toevensis NBRC 105298.</title>
        <authorList>
            <person name="Komaki H."/>
            <person name="Tamura T."/>
        </authorList>
    </citation>
    <scope>NUCLEOTIDE SEQUENCE [LARGE SCALE GENOMIC DNA]</scope>
    <source>
        <strain evidence="2 3">NBRC 105298</strain>
    </source>
</reference>
<evidence type="ECO:0000259" key="1">
    <source>
        <dbReference type="PROSITE" id="PS51186"/>
    </source>
</evidence>
<proteinExistence type="predicted"/>
<dbReference type="EMBL" id="BOQN01000095">
    <property type="protein sequence ID" value="GIM95608.1"/>
    <property type="molecule type" value="Genomic_DNA"/>
</dbReference>
<comment type="caution">
    <text evidence="2">The sequence shown here is derived from an EMBL/GenBank/DDBJ whole genome shotgun (WGS) entry which is preliminary data.</text>
</comment>
<organism evidence="2 3">
    <name type="scientific">Paractinoplanes toevensis</name>
    <dbReference type="NCBI Taxonomy" id="571911"/>
    <lineage>
        <taxon>Bacteria</taxon>
        <taxon>Bacillati</taxon>
        <taxon>Actinomycetota</taxon>
        <taxon>Actinomycetes</taxon>
        <taxon>Micromonosporales</taxon>
        <taxon>Micromonosporaceae</taxon>
        <taxon>Paractinoplanes</taxon>
    </lineage>
</organism>
<sequence>MSWELTADLDDFVADAGEFLRSRPVQHTVFLTLIDTLRRRGLHAYGSGDPVFGVWRAGSGAVDGVLLQTPPYPMNFSALPAAAVSAAVPALAGRSLSGANLPAEAVDEFVAGWREQTGAGAAVKMRTRLYLLDTLLPFVASAGHSRAATANDRELLQRWHVEFHDEIYETHSGDFGEVVDERLDYGGIVLWEVDGVPVSMALRSRLSAGMIRVQMVYTPREHRGRGYAGSATTVVTRDALDQGAEAVVLVTDLANPTSNGLYQRLGYKPIEDRVVVEFS</sequence>
<dbReference type="RefSeq" id="WP_213011310.1">
    <property type="nucleotide sequence ID" value="NZ_BOQN01000095.1"/>
</dbReference>
<evidence type="ECO:0000313" key="3">
    <source>
        <dbReference type="Proteomes" id="UP000677082"/>
    </source>
</evidence>
<dbReference type="InterPro" id="IPR016181">
    <property type="entry name" value="Acyl_CoA_acyltransferase"/>
</dbReference>
<dbReference type="Proteomes" id="UP000677082">
    <property type="component" value="Unassembled WGS sequence"/>
</dbReference>
<protein>
    <submittedName>
        <fullName evidence="2">N-acetyltransferase</fullName>
    </submittedName>
</protein>
<dbReference type="SUPFAM" id="SSF55729">
    <property type="entry name" value="Acyl-CoA N-acyltransferases (Nat)"/>
    <property type="match status" value="1"/>
</dbReference>
<gene>
    <name evidence="2" type="ORF">Ato02nite_074010</name>
</gene>
<evidence type="ECO:0000313" key="2">
    <source>
        <dbReference type="EMBL" id="GIM95608.1"/>
    </source>
</evidence>
<feature type="domain" description="N-acetyltransferase" evidence="1">
    <location>
        <begin position="143"/>
        <end position="279"/>
    </location>
</feature>
<dbReference type="Gene3D" id="3.40.630.30">
    <property type="match status" value="1"/>
</dbReference>
<accession>A0A919THQ3</accession>